<feature type="binding site" evidence="7">
    <location>
        <position position="326"/>
    </location>
    <ligand>
        <name>phosphoenolpyruvate</name>
        <dbReference type="ChEBI" id="CHEBI:58702"/>
    </ligand>
</feature>
<feature type="binding site" evidence="7">
    <location>
        <position position="23"/>
    </location>
    <ligand>
        <name>3-phosphoshikimate</name>
        <dbReference type="ChEBI" id="CHEBI:145989"/>
    </ligand>
</feature>
<dbReference type="CDD" id="cd01556">
    <property type="entry name" value="EPSP_synthase"/>
    <property type="match status" value="1"/>
</dbReference>
<feature type="binding site" evidence="7">
    <location>
        <position position="373"/>
    </location>
    <ligand>
        <name>phosphoenolpyruvate</name>
        <dbReference type="ChEBI" id="CHEBI:58702"/>
    </ligand>
</feature>
<feature type="binding site" evidence="7">
    <location>
        <position position="122"/>
    </location>
    <ligand>
        <name>phosphoenolpyruvate</name>
        <dbReference type="ChEBI" id="CHEBI:58702"/>
    </ligand>
</feature>
<sequence>MIELTITPPGHPLSGKVEPPGSKSITNRALLLAGLAKGKSRLTGALKSDDTLYMAEALRAMGVKVTEPDATTFVVEGTGVLQQPEKPLFLGNAGTATRFLTAAAALVDGAVIIDGDEHMRKRPIMPLVEALRALGVEADAPTGCPPVTVRGKGMGFPKGSVTIDANLSSQYVSALLMAAACGDKFVDIILKGEEIGAKGYIDLTTSAMEAFGAKIERVSNAIWRVHPTGYTATDFHIEPDASAATYLWGAELLTAGAIDIGTPADKFTQPDAKAYEVMAQFPHLPAEIDGSQMQDAIPTIAVLAAFNETPVRFVGIANLRVKECDRIRAVSLGLNEIRNGLAHEEGDDLIVHADPALAGQTVDASIDTFADHRIAMSFALAALKIGGIAIQNPACVGKTYPGYWKALASLGVDYTEKESAAEPQH</sequence>
<dbReference type="GO" id="GO:0003866">
    <property type="term" value="F:3-phosphoshikimate 1-carboxyvinyltransferase activity"/>
    <property type="evidence" value="ECO:0007669"/>
    <property type="project" value="UniProtKB-UniRule"/>
</dbReference>
<comment type="subunit">
    <text evidence="7">Monomer.</text>
</comment>
<dbReference type="RefSeq" id="WP_065688329.1">
    <property type="nucleotide sequence ID" value="NZ_SGOB01000001.1"/>
</dbReference>
<keyword evidence="7" id="KW-0963">Cytoplasm</keyword>
<dbReference type="InterPro" id="IPR013792">
    <property type="entry name" value="RNA3'P_cycl/enolpyr_Trfase_a/b"/>
</dbReference>
<evidence type="ECO:0000256" key="1">
    <source>
        <dbReference type="ARBA" id="ARBA00004811"/>
    </source>
</evidence>
<comment type="catalytic activity">
    <reaction evidence="6">
        <text>3-phosphoshikimate + phosphoenolpyruvate = 5-O-(1-carboxyvinyl)-3-phosphoshikimate + phosphate</text>
        <dbReference type="Rhea" id="RHEA:21256"/>
        <dbReference type="ChEBI" id="CHEBI:43474"/>
        <dbReference type="ChEBI" id="CHEBI:57701"/>
        <dbReference type="ChEBI" id="CHEBI:58702"/>
        <dbReference type="ChEBI" id="CHEBI:145989"/>
        <dbReference type="EC" id="2.5.1.19"/>
    </reaction>
    <physiologicalReaction direction="left-to-right" evidence="6">
        <dbReference type="Rhea" id="RHEA:21257"/>
    </physiologicalReaction>
</comment>
<feature type="binding site" evidence="7">
    <location>
        <position position="94"/>
    </location>
    <ligand>
        <name>phosphoenolpyruvate</name>
        <dbReference type="ChEBI" id="CHEBI:58702"/>
    </ligand>
</feature>
<feature type="binding site" evidence="7">
    <location>
        <position position="170"/>
    </location>
    <ligand>
        <name>phosphoenolpyruvate</name>
        <dbReference type="ChEBI" id="CHEBI:58702"/>
    </ligand>
</feature>
<dbReference type="AlphaFoldDB" id="A0AA94VGU7"/>
<feature type="domain" description="Enolpyruvate transferase" evidence="9">
    <location>
        <begin position="282"/>
        <end position="407"/>
    </location>
</feature>
<feature type="binding site" evidence="7">
    <location>
        <position position="168"/>
    </location>
    <ligand>
        <name>3-phosphoshikimate</name>
        <dbReference type="ChEBI" id="CHEBI:145989"/>
    </ligand>
</feature>
<dbReference type="InterPro" id="IPR023193">
    <property type="entry name" value="EPSP_synthase_CS"/>
</dbReference>
<feature type="binding site" evidence="7">
    <location>
        <position position="318"/>
    </location>
    <ligand>
        <name>3-phosphoshikimate</name>
        <dbReference type="ChEBI" id="CHEBI:145989"/>
    </ligand>
</feature>
<evidence type="ECO:0000256" key="4">
    <source>
        <dbReference type="ARBA" id="ARBA00022679"/>
    </source>
</evidence>
<dbReference type="InterPro" id="IPR006264">
    <property type="entry name" value="EPSP_synthase"/>
</dbReference>
<keyword evidence="3 7" id="KW-0028">Amino-acid biosynthesis</keyword>
<evidence type="ECO:0000256" key="6">
    <source>
        <dbReference type="ARBA" id="ARBA00044633"/>
    </source>
</evidence>
<evidence type="ECO:0000256" key="2">
    <source>
        <dbReference type="ARBA" id="ARBA00009948"/>
    </source>
</evidence>
<comment type="pathway">
    <text evidence="1 7">Metabolic intermediate biosynthesis; chorismate biosynthesis; chorismate from D-erythrose 4-phosphate and phosphoenolpyruvate: step 6/7.</text>
</comment>
<feature type="region of interest" description="Disordered" evidence="8">
    <location>
        <begin position="1"/>
        <end position="20"/>
    </location>
</feature>
<proteinExistence type="inferred from homology"/>
<feature type="binding site" evidence="7">
    <location>
        <position position="322"/>
    </location>
    <ligand>
        <name>3-phosphoshikimate</name>
        <dbReference type="ChEBI" id="CHEBI:145989"/>
    </ligand>
</feature>
<dbReference type="EC" id="2.5.1.19" evidence="7"/>
<evidence type="ECO:0000313" key="11">
    <source>
        <dbReference type="Proteomes" id="UP000320858"/>
    </source>
</evidence>
<dbReference type="PANTHER" id="PTHR21090:SF5">
    <property type="entry name" value="PENTAFUNCTIONAL AROM POLYPEPTIDE"/>
    <property type="match status" value="1"/>
</dbReference>
<comment type="caution">
    <text evidence="7">Lacks conserved residue(s) required for the propagation of feature annotation.</text>
</comment>
<dbReference type="InterPro" id="IPR036968">
    <property type="entry name" value="Enolpyruvate_Tfrase_sf"/>
</dbReference>
<dbReference type="HAMAP" id="MF_00210">
    <property type="entry name" value="EPSP_synth"/>
    <property type="match status" value="1"/>
</dbReference>
<keyword evidence="5 7" id="KW-0057">Aromatic amino acid biosynthesis</keyword>
<reference evidence="10 11" key="1">
    <citation type="journal article" date="2019" name="Appl. Microbiol. Biotechnol.">
        <title>Differential efficiency of wild type rhizogenic strains for rol gene transformation of plants.</title>
        <authorList>
            <person name="Desmet S."/>
            <person name="De Keyser E."/>
            <person name="Van Vaerenbergh J."/>
            <person name="Baeyen S."/>
            <person name="Van Huylenbroeck J."/>
            <person name="Geelen D."/>
            <person name="Dhooghe E."/>
        </authorList>
    </citation>
    <scope>NUCLEOTIDE SEQUENCE [LARGE SCALE GENOMIC DNA]</scope>
    <source>
        <strain evidence="10 11">B 4.1</strain>
    </source>
</reference>
<feature type="active site" description="Proton acceptor" evidence="7">
    <location>
        <position position="295"/>
    </location>
</feature>
<dbReference type="PANTHER" id="PTHR21090">
    <property type="entry name" value="AROM/DEHYDROQUINATE SYNTHASE"/>
    <property type="match status" value="1"/>
</dbReference>
<dbReference type="PIRSF" id="PIRSF000505">
    <property type="entry name" value="EPSPS"/>
    <property type="match status" value="1"/>
</dbReference>
<accession>A0AA94VGU7</accession>
<feature type="binding site" evidence="7">
    <location>
        <position position="23"/>
    </location>
    <ligand>
        <name>phosphoenolpyruvate</name>
        <dbReference type="ChEBI" id="CHEBI:58702"/>
    </ligand>
</feature>
<feature type="binding site" evidence="7">
    <location>
        <position position="398"/>
    </location>
    <ligand>
        <name>phosphoenolpyruvate</name>
        <dbReference type="ChEBI" id="CHEBI:58702"/>
    </ligand>
</feature>
<dbReference type="GO" id="GO:0009073">
    <property type="term" value="P:aromatic amino acid family biosynthetic process"/>
    <property type="evidence" value="ECO:0007669"/>
    <property type="project" value="UniProtKB-KW"/>
</dbReference>
<comment type="subcellular location">
    <subcellularLocation>
        <location evidence="7">Cytoplasm</location>
    </subcellularLocation>
</comment>
<feature type="binding site" evidence="7">
    <location>
        <position position="28"/>
    </location>
    <ligand>
        <name>3-phosphoshikimate</name>
        <dbReference type="ChEBI" id="CHEBI:145989"/>
    </ligand>
</feature>
<dbReference type="InterPro" id="IPR001986">
    <property type="entry name" value="Enolpyruvate_Tfrase_dom"/>
</dbReference>
<evidence type="ECO:0000259" key="9">
    <source>
        <dbReference type="Pfam" id="PF00275"/>
    </source>
</evidence>
<evidence type="ECO:0000256" key="8">
    <source>
        <dbReference type="SAM" id="MobiDB-lite"/>
    </source>
</evidence>
<feature type="binding site" evidence="7">
    <location>
        <position position="169"/>
    </location>
    <ligand>
        <name>3-phosphoshikimate</name>
        <dbReference type="ChEBI" id="CHEBI:145989"/>
    </ligand>
</feature>
<name>A0AA94VGU7_RHIRH</name>
<dbReference type="GO" id="GO:0005737">
    <property type="term" value="C:cytoplasm"/>
    <property type="evidence" value="ECO:0007669"/>
    <property type="project" value="UniProtKB-SubCell"/>
</dbReference>
<gene>
    <name evidence="7" type="primary">aroA</name>
    <name evidence="10" type="ORF">EXN24_09525</name>
</gene>
<dbReference type="Proteomes" id="UP000320858">
    <property type="component" value="Unassembled WGS sequence"/>
</dbReference>
<keyword evidence="4 7" id="KW-0808">Transferase</keyword>
<dbReference type="GO" id="GO:0009423">
    <property type="term" value="P:chorismate biosynthetic process"/>
    <property type="evidence" value="ECO:0007669"/>
    <property type="project" value="UniProtKB-UniRule"/>
</dbReference>
<comment type="function">
    <text evidence="7">Catalyzes the transfer of the enolpyruvyl moiety of phosphoenolpyruvate (PEP) to the 5-hydroxyl of shikimate-3-phosphate (S3P) to produce enolpyruvyl shikimate-3-phosphate and inorganic phosphate.</text>
</comment>
<comment type="caution">
    <text evidence="10">The sequence shown here is derived from an EMBL/GenBank/DDBJ whole genome shotgun (WGS) entry which is preliminary data.</text>
</comment>
<dbReference type="GO" id="GO:0008652">
    <property type="term" value="P:amino acid biosynthetic process"/>
    <property type="evidence" value="ECO:0007669"/>
    <property type="project" value="UniProtKB-KW"/>
</dbReference>
<evidence type="ECO:0000256" key="3">
    <source>
        <dbReference type="ARBA" id="ARBA00022605"/>
    </source>
</evidence>
<evidence type="ECO:0000256" key="7">
    <source>
        <dbReference type="HAMAP-Rule" id="MF_00210"/>
    </source>
</evidence>
<dbReference type="Pfam" id="PF00275">
    <property type="entry name" value="EPSP_synthase"/>
    <property type="match status" value="2"/>
</dbReference>
<dbReference type="SUPFAM" id="SSF55205">
    <property type="entry name" value="EPT/RTPC-like"/>
    <property type="match status" value="1"/>
</dbReference>
<feature type="binding site" evidence="7">
    <location>
        <position position="24"/>
    </location>
    <ligand>
        <name>3-phosphoshikimate</name>
        <dbReference type="ChEBI" id="CHEBI:145989"/>
    </ligand>
</feature>
<organism evidence="10 11">
    <name type="scientific">Rhizobium rhizogenes</name>
    <name type="common">Agrobacterium rhizogenes</name>
    <dbReference type="NCBI Taxonomy" id="359"/>
    <lineage>
        <taxon>Bacteria</taxon>
        <taxon>Pseudomonadati</taxon>
        <taxon>Pseudomonadota</taxon>
        <taxon>Alphaproteobacteria</taxon>
        <taxon>Hyphomicrobiales</taxon>
        <taxon>Rhizobiaceae</taxon>
        <taxon>Rhizobium/Agrobacterium group</taxon>
        <taxon>Rhizobium</taxon>
    </lineage>
</organism>
<dbReference type="Gene3D" id="3.65.10.10">
    <property type="entry name" value="Enolpyruvate transferase domain"/>
    <property type="match status" value="3"/>
</dbReference>
<protein>
    <recommendedName>
        <fullName evidence="7">3-phosphoshikimate 1-carboxyvinyltransferase</fullName>
        <ecNumber evidence="7">2.5.1.19</ecNumber>
    </recommendedName>
    <alternativeName>
        <fullName evidence="7">5-enolpyruvylshikimate-3-phosphate synthase</fullName>
        <shortName evidence="7">EPSP synthase</shortName>
        <shortName evidence="7">EPSPS</shortName>
    </alternativeName>
</protein>
<feature type="binding site" evidence="7">
    <location>
        <position position="295"/>
    </location>
    <ligand>
        <name>3-phosphoshikimate</name>
        <dbReference type="ChEBI" id="CHEBI:145989"/>
    </ligand>
</feature>
<dbReference type="PROSITE" id="PS00104">
    <property type="entry name" value="EPSP_SYNTHASE_1"/>
    <property type="match status" value="1"/>
</dbReference>
<evidence type="ECO:0000256" key="5">
    <source>
        <dbReference type="ARBA" id="ARBA00023141"/>
    </source>
</evidence>
<dbReference type="EMBL" id="SGOB01000001">
    <property type="protein sequence ID" value="TRA91689.1"/>
    <property type="molecule type" value="Genomic_DNA"/>
</dbReference>
<feature type="binding site" evidence="7">
    <location>
        <position position="170"/>
    </location>
    <ligand>
        <name>3-phosphoshikimate</name>
        <dbReference type="ChEBI" id="CHEBI:145989"/>
    </ligand>
</feature>
<feature type="domain" description="Enolpyruvate transferase" evidence="9">
    <location>
        <begin position="10"/>
        <end position="276"/>
    </location>
</feature>
<evidence type="ECO:0000313" key="10">
    <source>
        <dbReference type="EMBL" id="TRA91689.1"/>
    </source>
</evidence>
<comment type="similarity">
    <text evidence="2 7">Belongs to the EPSP synthase family.</text>
</comment>